<evidence type="ECO:0000313" key="13">
    <source>
        <dbReference type="EMBL" id="KAK3363141.1"/>
    </source>
</evidence>
<keyword evidence="5 11" id="KW-0732">Signal</keyword>
<comment type="function">
    <text evidence="1">Secreted metalloproteinase that allows assimilation of proteinaceous substrates.</text>
</comment>
<feature type="signal peptide" evidence="11">
    <location>
        <begin position="1"/>
        <end position="16"/>
    </location>
</feature>
<evidence type="ECO:0000256" key="7">
    <source>
        <dbReference type="ARBA" id="ARBA00022833"/>
    </source>
</evidence>
<dbReference type="Gene3D" id="3.40.390.10">
    <property type="entry name" value="Collagenase (Catalytic Domain)"/>
    <property type="match status" value="1"/>
</dbReference>
<dbReference type="AlphaFoldDB" id="A0AAJ0HUU3"/>
<reference evidence="13" key="2">
    <citation type="submission" date="2023-06" db="EMBL/GenBank/DDBJ databases">
        <authorList>
            <consortium name="Lawrence Berkeley National Laboratory"/>
            <person name="Haridas S."/>
            <person name="Hensen N."/>
            <person name="Bonometti L."/>
            <person name="Westerberg I."/>
            <person name="Brannstrom I.O."/>
            <person name="Guillou S."/>
            <person name="Cros-Aarteil S."/>
            <person name="Calhoun S."/>
            <person name="Kuo A."/>
            <person name="Mondo S."/>
            <person name="Pangilinan J."/>
            <person name="Riley R."/>
            <person name="Labutti K."/>
            <person name="Andreopoulos B."/>
            <person name="Lipzen A."/>
            <person name="Chen C."/>
            <person name="Yanf M."/>
            <person name="Daum C."/>
            <person name="Ng V."/>
            <person name="Clum A."/>
            <person name="Steindorff A."/>
            <person name="Ohm R."/>
            <person name="Martin F."/>
            <person name="Silar P."/>
            <person name="Natvig D."/>
            <person name="Lalanne C."/>
            <person name="Gautier V."/>
            <person name="Ament-Velasquez S.L."/>
            <person name="Kruys A."/>
            <person name="Hutchinson M.I."/>
            <person name="Powell A.J."/>
            <person name="Barry K."/>
            <person name="Miller A.N."/>
            <person name="Grigoriev I.V."/>
            <person name="Debuchy R."/>
            <person name="Gladieux P."/>
            <person name="Thoren M.H."/>
            <person name="Johannesson H."/>
        </authorList>
    </citation>
    <scope>NUCLEOTIDE SEQUENCE</scope>
    <source>
        <strain evidence="13">CBS 955.72</strain>
    </source>
</reference>
<sequence length="804" mass="88453">MKLASCIFTLLALALAASPPPVFPTSNPKCPVTSQPRYDGVCGNYTYRFDESCPRYSKAARVAYEEHAEPKHYTGYVVPPKDYVVDVDDYAFYHMLHVEYLVEFSKNPMPYQKPLSLPYCGIETSWAIEKRDVLEERWKIGGAVGQIGEGLKKFAEKVKTGVAPILAPYHESHKDYRTKGPKWIPRPYCIPASLSIPLHFTVFTTNYTTAALANITALEKQVEVTNVAFAPLGISFFISSVNYHVGLEWDQFTHNKNGGDDHSYNKYSERIKADNWYGGNDEVNVWVVESIDSYDCQKGVYTAGYCSLARNLNTADHWVDGCALTIDSLPGVAFRGGMGTGSTLTHELGHWLDLPHIFPDGSGSGCTGESDNITDTWQFPNDGSMWSDQQKKCCSTGEGQYKKWDYCPDGAYYNVTNYMSYSSQIGKHNPSDDPGTMPWTTEQRAHMYAAFYTLRRSPPKGGINCNNYPVWWDETPYLTRRTPTEPGKTKLRDLKGPSILSQGSHLLEHLKRICSKPPDASSYEAIDVISGEVLKCDPEGNCQPPTTGLYCPDGKKPPCELEKYCADGSVAPCKEAEYYCEDGSAPPCPGEYPSYPPTVYEKPPPACPPPSCPPPSCPPPSNPPPSYPPPSYPPPSCPSYPGGTWGGAMEICADGSKPTCYKPEGKHHTDSSTYPTDTWPKTTYTTKPTTPTAPPGPPGPDYNVTCPAGCNVHYNSCDKTTAPTCIYPDPRVPRPRGACACRPGYKALGYADTDTTKQWRLPIPGQEHRVWVAEHVVCDKLCAISGGVESCREVSAIAVGCAGY</sequence>
<evidence type="ECO:0000256" key="1">
    <source>
        <dbReference type="ARBA" id="ARBA00003174"/>
    </source>
</evidence>
<evidence type="ECO:0000256" key="2">
    <source>
        <dbReference type="ARBA" id="ARBA00008721"/>
    </source>
</evidence>
<gene>
    <name evidence="13" type="ORF">B0T25DRAFT_596150</name>
</gene>
<feature type="domain" description="Peptidase M43 pregnancy-associated plasma-A" evidence="12">
    <location>
        <begin position="341"/>
        <end position="424"/>
    </location>
</feature>
<feature type="region of interest" description="Disordered" evidence="10">
    <location>
        <begin position="664"/>
        <end position="698"/>
    </location>
</feature>
<keyword evidence="7" id="KW-0862">Zinc</keyword>
<feature type="chain" id="PRO_5042583057" description="Peptidase M43 pregnancy-associated plasma-A domain-containing protein" evidence="11">
    <location>
        <begin position="17"/>
        <end position="804"/>
    </location>
</feature>
<evidence type="ECO:0000256" key="3">
    <source>
        <dbReference type="ARBA" id="ARBA00022670"/>
    </source>
</evidence>
<protein>
    <recommendedName>
        <fullName evidence="12">Peptidase M43 pregnancy-associated plasma-A domain-containing protein</fullName>
    </recommendedName>
</protein>
<dbReference type="EMBL" id="JAUIQD010000001">
    <property type="protein sequence ID" value="KAK3363141.1"/>
    <property type="molecule type" value="Genomic_DNA"/>
</dbReference>
<evidence type="ECO:0000256" key="10">
    <source>
        <dbReference type="SAM" id="MobiDB-lite"/>
    </source>
</evidence>
<keyword evidence="14" id="KW-1185">Reference proteome</keyword>
<dbReference type="SUPFAM" id="SSF55486">
    <property type="entry name" value="Metalloproteases ('zincins'), catalytic domain"/>
    <property type="match status" value="1"/>
</dbReference>
<dbReference type="PANTHER" id="PTHR47466:SF1">
    <property type="entry name" value="METALLOPROTEASE MEP1 (AFU_ORTHOLOGUE AFUA_1G07730)-RELATED"/>
    <property type="match status" value="1"/>
</dbReference>
<dbReference type="InterPro" id="IPR024079">
    <property type="entry name" value="MetalloPept_cat_dom_sf"/>
</dbReference>
<evidence type="ECO:0000256" key="4">
    <source>
        <dbReference type="ARBA" id="ARBA00022723"/>
    </source>
</evidence>
<keyword evidence="3" id="KW-0645">Protease</keyword>
<comment type="caution">
    <text evidence="13">The sequence shown here is derived from an EMBL/GenBank/DDBJ whole genome shotgun (WGS) entry which is preliminary data.</text>
</comment>
<evidence type="ECO:0000256" key="6">
    <source>
        <dbReference type="ARBA" id="ARBA00022801"/>
    </source>
</evidence>
<dbReference type="Proteomes" id="UP001275084">
    <property type="component" value="Unassembled WGS sequence"/>
</dbReference>
<dbReference type="GO" id="GO:0046872">
    <property type="term" value="F:metal ion binding"/>
    <property type="evidence" value="ECO:0007669"/>
    <property type="project" value="UniProtKB-KW"/>
</dbReference>
<dbReference type="Pfam" id="PF05572">
    <property type="entry name" value="Peptidase_M43"/>
    <property type="match status" value="1"/>
</dbReference>
<keyword evidence="6" id="KW-0378">Hydrolase</keyword>
<dbReference type="PANTHER" id="PTHR47466">
    <property type="match status" value="1"/>
</dbReference>
<evidence type="ECO:0000313" key="14">
    <source>
        <dbReference type="Proteomes" id="UP001275084"/>
    </source>
</evidence>
<organism evidence="13 14">
    <name type="scientific">Lasiosphaeria hispida</name>
    <dbReference type="NCBI Taxonomy" id="260671"/>
    <lineage>
        <taxon>Eukaryota</taxon>
        <taxon>Fungi</taxon>
        <taxon>Dikarya</taxon>
        <taxon>Ascomycota</taxon>
        <taxon>Pezizomycotina</taxon>
        <taxon>Sordariomycetes</taxon>
        <taxon>Sordariomycetidae</taxon>
        <taxon>Sordariales</taxon>
        <taxon>Lasiosphaeriaceae</taxon>
        <taxon>Lasiosphaeria</taxon>
    </lineage>
</organism>
<accession>A0AAJ0HUU3</accession>
<dbReference type="GO" id="GO:0006508">
    <property type="term" value="P:proteolysis"/>
    <property type="evidence" value="ECO:0007669"/>
    <property type="project" value="UniProtKB-KW"/>
</dbReference>
<dbReference type="GO" id="GO:0008237">
    <property type="term" value="F:metallopeptidase activity"/>
    <property type="evidence" value="ECO:0007669"/>
    <property type="project" value="UniProtKB-KW"/>
</dbReference>
<reference evidence="13" key="1">
    <citation type="journal article" date="2023" name="Mol. Phylogenet. Evol.">
        <title>Genome-scale phylogeny and comparative genomics of the fungal order Sordariales.</title>
        <authorList>
            <person name="Hensen N."/>
            <person name="Bonometti L."/>
            <person name="Westerberg I."/>
            <person name="Brannstrom I.O."/>
            <person name="Guillou S."/>
            <person name="Cros-Aarteil S."/>
            <person name="Calhoun S."/>
            <person name="Haridas S."/>
            <person name="Kuo A."/>
            <person name="Mondo S."/>
            <person name="Pangilinan J."/>
            <person name="Riley R."/>
            <person name="LaButti K."/>
            <person name="Andreopoulos B."/>
            <person name="Lipzen A."/>
            <person name="Chen C."/>
            <person name="Yan M."/>
            <person name="Daum C."/>
            <person name="Ng V."/>
            <person name="Clum A."/>
            <person name="Steindorff A."/>
            <person name="Ohm R.A."/>
            <person name="Martin F."/>
            <person name="Silar P."/>
            <person name="Natvig D.O."/>
            <person name="Lalanne C."/>
            <person name="Gautier V."/>
            <person name="Ament-Velasquez S.L."/>
            <person name="Kruys A."/>
            <person name="Hutchinson M.I."/>
            <person name="Powell A.J."/>
            <person name="Barry K."/>
            <person name="Miller A.N."/>
            <person name="Grigoriev I.V."/>
            <person name="Debuchy R."/>
            <person name="Gladieux P."/>
            <person name="Hiltunen Thoren M."/>
            <person name="Johannesson H."/>
        </authorList>
    </citation>
    <scope>NUCLEOTIDE SEQUENCE</scope>
    <source>
        <strain evidence="13">CBS 955.72</strain>
    </source>
</reference>
<proteinExistence type="inferred from homology"/>
<name>A0AAJ0HUU3_9PEZI</name>
<dbReference type="InterPro" id="IPR008754">
    <property type="entry name" value="Peptidase_M43"/>
</dbReference>
<keyword evidence="8" id="KW-0482">Metalloprotease</keyword>
<keyword evidence="4" id="KW-0479">Metal-binding</keyword>
<evidence type="ECO:0000259" key="12">
    <source>
        <dbReference type="Pfam" id="PF05572"/>
    </source>
</evidence>
<evidence type="ECO:0000256" key="8">
    <source>
        <dbReference type="ARBA" id="ARBA00023049"/>
    </source>
</evidence>
<evidence type="ECO:0000256" key="9">
    <source>
        <dbReference type="ARBA" id="ARBA00023157"/>
    </source>
</evidence>
<keyword evidence="9" id="KW-1015">Disulfide bond</keyword>
<feature type="compositionally biased region" description="Low complexity" evidence="10">
    <location>
        <begin position="673"/>
        <end position="690"/>
    </location>
</feature>
<evidence type="ECO:0000256" key="5">
    <source>
        <dbReference type="ARBA" id="ARBA00022729"/>
    </source>
</evidence>
<evidence type="ECO:0000256" key="11">
    <source>
        <dbReference type="SAM" id="SignalP"/>
    </source>
</evidence>
<comment type="similarity">
    <text evidence="2">Belongs to the peptidase M43B family.</text>
</comment>